<sequence length="107" mass="11312">MNQSIGEREERRSVPESRSEDQSGHAGEESRGEGRGNRAGRGGGARGGGLNLSSGGEGRGGKDDGHEGSLSGLGERHCRDEEVWVSVARDSETTKSSELQERLCVCV</sequence>
<organism evidence="2 3">
    <name type="scientific">Punica granatum</name>
    <name type="common">Pomegranate</name>
    <dbReference type="NCBI Taxonomy" id="22663"/>
    <lineage>
        <taxon>Eukaryota</taxon>
        <taxon>Viridiplantae</taxon>
        <taxon>Streptophyta</taxon>
        <taxon>Embryophyta</taxon>
        <taxon>Tracheophyta</taxon>
        <taxon>Spermatophyta</taxon>
        <taxon>Magnoliopsida</taxon>
        <taxon>eudicotyledons</taxon>
        <taxon>Gunneridae</taxon>
        <taxon>Pentapetalae</taxon>
        <taxon>rosids</taxon>
        <taxon>malvids</taxon>
        <taxon>Myrtales</taxon>
        <taxon>Lythraceae</taxon>
        <taxon>Punica</taxon>
    </lineage>
</organism>
<dbReference type="EMBL" id="PGOL01005745">
    <property type="protein sequence ID" value="PKI34710.1"/>
    <property type="molecule type" value="Genomic_DNA"/>
</dbReference>
<comment type="caution">
    <text evidence="2">The sequence shown here is derived from an EMBL/GenBank/DDBJ whole genome shotgun (WGS) entry which is preliminary data.</text>
</comment>
<evidence type="ECO:0000313" key="3">
    <source>
        <dbReference type="Proteomes" id="UP000233551"/>
    </source>
</evidence>
<reference evidence="2 3" key="1">
    <citation type="submission" date="2017-11" db="EMBL/GenBank/DDBJ databases">
        <title>De-novo sequencing of pomegranate (Punica granatum L.) genome.</title>
        <authorList>
            <person name="Akparov Z."/>
            <person name="Amiraslanov A."/>
            <person name="Hajiyeva S."/>
            <person name="Abbasov M."/>
            <person name="Kaur K."/>
            <person name="Hamwieh A."/>
            <person name="Solovyev V."/>
            <person name="Salamov A."/>
            <person name="Braich B."/>
            <person name="Kosarev P."/>
            <person name="Mahmoud A."/>
            <person name="Hajiyev E."/>
            <person name="Babayeva S."/>
            <person name="Izzatullayeva V."/>
            <person name="Mammadov A."/>
            <person name="Mammadov A."/>
            <person name="Sharifova S."/>
            <person name="Ojaghi J."/>
            <person name="Eynullazada K."/>
            <person name="Bayramov B."/>
            <person name="Abdulazimova A."/>
            <person name="Shahmuradov I."/>
        </authorList>
    </citation>
    <scope>NUCLEOTIDE SEQUENCE [LARGE SCALE GENOMIC DNA]</scope>
    <source>
        <strain evidence="3">cv. AG2017</strain>
        <tissue evidence="2">Leaf</tissue>
    </source>
</reference>
<evidence type="ECO:0000313" key="2">
    <source>
        <dbReference type="EMBL" id="PKI34710.1"/>
    </source>
</evidence>
<name>A0A2I0HTA6_PUNGR</name>
<proteinExistence type="predicted"/>
<dbReference type="AlphaFoldDB" id="A0A2I0HTA6"/>
<gene>
    <name evidence="2" type="ORF">CRG98_044888</name>
</gene>
<evidence type="ECO:0000256" key="1">
    <source>
        <dbReference type="SAM" id="MobiDB-lite"/>
    </source>
</evidence>
<feature type="compositionally biased region" description="Basic and acidic residues" evidence="1">
    <location>
        <begin position="1"/>
        <end position="36"/>
    </location>
</feature>
<accession>A0A2I0HTA6</accession>
<feature type="compositionally biased region" description="Gly residues" evidence="1">
    <location>
        <begin position="37"/>
        <end position="58"/>
    </location>
</feature>
<protein>
    <submittedName>
        <fullName evidence="2">Uncharacterized protein</fullName>
    </submittedName>
</protein>
<feature type="region of interest" description="Disordered" evidence="1">
    <location>
        <begin position="1"/>
        <end position="80"/>
    </location>
</feature>
<dbReference type="Proteomes" id="UP000233551">
    <property type="component" value="Unassembled WGS sequence"/>
</dbReference>
<keyword evidence="3" id="KW-1185">Reference proteome</keyword>